<dbReference type="InterPro" id="IPR005119">
    <property type="entry name" value="LysR_subst-bd"/>
</dbReference>
<dbReference type="NCBIfam" id="NF002964">
    <property type="entry name" value="PRK03635.1"/>
    <property type="match status" value="1"/>
</dbReference>
<keyword evidence="4" id="KW-0010">Activator</keyword>
<evidence type="ECO:0000256" key="2">
    <source>
        <dbReference type="ARBA" id="ARBA00023015"/>
    </source>
</evidence>
<proteinExistence type="inferred from homology"/>
<comment type="caution">
    <text evidence="7">The sequence shown here is derived from an EMBL/GenBank/DDBJ whole genome shotgun (WGS) entry which is preliminary data.</text>
</comment>
<dbReference type="InterPro" id="IPR050176">
    <property type="entry name" value="LTTR"/>
</dbReference>
<name>A0A3N1ZX16_9ACTN</name>
<dbReference type="EMBL" id="RKHG01000001">
    <property type="protein sequence ID" value="ROR55027.1"/>
    <property type="molecule type" value="Genomic_DNA"/>
</dbReference>
<organism evidence="7 8">
    <name type="scientific">Luteococcus japonicus</name>
    <dbReference type="NCBI Taxonomy" id="33984"/>
    <lineage>
        <taxon>Bacteria</taxon>
        <taxon>Bacillati</taxon>
        <taxon>Actinomycetota</taxon>
        <taxon>Actinomycetes</taxon>
        <taxon>Propionibacteriales</taxon>
        <taxon>Propionibacteriaceae</taxon>
        <taxon>Luteococcus</taxon>
    </lineage>
</organism>
<keyword evidence="3" id="KW-0238">DNA-binding</keyword>
<dbReference type="Proteomes" id="UP000275749">
    <property type="component" value="Unassembled WGS sequence"/>
</dbReference>
<evidence type="ECO:0000256" key="1">
    <source>
        <dbReference type="ARBA" id="ARBA00009437"/>
    </source>
</evidence>
<dbReference type="GO" id="GO:0003677">
    <property type="term" value="F:DNA binding"/>
    <property type="evidence" value="ECO:0007669"/>
    <property type="project" value="UniProtKB-KW"/>
</dbReference>
<dbReference type="Gene3D" id="3.40.190.290">
    <property type="match status" value="1"/>
</dbReference>
<dbReference type="SUPFAM" id="SSF46785">
    <property type="entry name" value="Winged helix' DNA-binding domain"/>
    <property type="match status" value="1"/>
</dbReference>
<dbReference type="GO" id="GO:0003700">
    <property type="term" value="F:DNA-binding transcription factor activity"/>
    <property type="evidence" value="ECO:0007669"/>
    <property type="project" value="InterPro"/>
</dbReference>
<sequence>MNGDWLRTMIAVIDEGSFESAADELHVSPSAVSQRIKALEQHLGQVMVRRTLPCVPTPAGEAILRMARQVVFVEDETLAELGHSRTGGLLRVAVNADSLATWFRPVLEEAARWDGVTLRLEVEDQAHSTQLLRRGDVLGAVTSDPSPVAGCRTESLGRMRYVPVAAPQLAGRFRTADGLDWARLPALRYNDKDDLQLDFLTRAGVTGTPPQPQVPGSEAFLAGVLAGLGWGLIPQVQLGTHLEEGRLVRLSGDVVDVPLHWQVWSIDSPRIKQLGDAIRRAAQALDA</sequence>
<dbReference type="Gene3D" id="1.10.10.10">
    <property type="entry name" value="Winged helix-like DNA-binding domain superfamily/Winged helix DNA-binding domain"/>
    <property type="match status" value="1"/>
</dbReference>
<keyword evidence="2" id="KW-0805">Transcription regulation</keyword>
<dbReference type="PANTHER" id="PTHR30579:SF2">
    <property type="entry name" value="HTH-TYPE TRANSCRIPTIONAL REGULATOR ARGP"/>
    <property type="match status" value="1"/>
</dbReference>
<evidence type="ECO:0000256" key="5">
    <source>
        <dbReference type="ARBA" id="ARBA00023163"/>
    </source>
</evidence>
<evidence type="ECO:0000259" key="6">
    <source>
        <dbReference type="PROSITE" id="PS50931"/>
    </source>
</evidence>
<dbReference type="NCBIfam" id="TIGR03298">
    <property type="entry name" value="argP"/>
    <property type="match status" value="1"/>
</dbReference>
<evidence type="ECO:0000256" key="3">
    <source>
        <dbReference type="ARBA" id="ARBA00023125"/>
    </source>
</evidence>
<feature type="domain" description="HTH lysR-type" evidence="6">
    <location>
        <begin position="1"/>
        <end position="57"/>
    </location>
</feature>
<dbReference type="PANTHER" id="PTHR30579">
    <property type="entry name" value="TRANSCRIPTIONAL REGULATOR"/>
    <property type="match status" value="1"/>
</dbReference>
<keyword evidence="5" id="KW-0804">Transcription</keyword>
<dbReference type="Pfam" id="PF00126">
    <property type="entry name" value="HTH_1"/>
    <property type="match status" value="1"/>
</dbReference>
<comment type="similarity">
    <text evidence="1">Belongs to the LysR transcriptional regulatory family.</text>
</comment>
<accession>A0A3N1ZX16</accession>
<reference evidence="7 8" key="1">
    <citation type="submission" date="2018-11" db="EMBL/GenBank/DDBJ databases">
        <title>Sequencing the genomes of 1000 actinobacteria strains.</title>
        <authorList>
            <person name="Klenk H.-P."/>
        </authorList>
    </citation>
    <scope>NUCLEOTIDE SEQUENCE [LARGE SCALE GENOMIC DNA]</scope>
    <source>
        <strain evidence="7 8">DSM 10546</strain>
    </source>
</reference>
<gene>
    <name evidence="7" type="ORF">EDD41_2270</name>
</gene>
<evidence type="ECO:0000313" key="7">
    <source>
        <dbReference type="EMBL" id="ROR55027.1"/>
    </source>
</evidence>
<evidence type="ECO:0000256" key="4">
    <source>
        <dbReference type="ARBA" id="ARBA00023159"/>
    </source>
</evidence>
<dbReference type="InterPro" id="IPR000847">
    <property type="entry name" value="LysR_HTH_N"/>
</dbReference>
<dbReference type="SUPFAM" id="SSF53850">
    <property type="entry name" value="Periplasmic binding protein-like II"/>
    <property type="match status" value="1"/>
</dbReference>
<dbReference type="PROSITE" id="PS50931">
    <property type="entry name" value="HTH_LYSR"/>
    <property type="match status" value="1"/>
</dbReference>
<protein>
    <submittedName>
        <fullName evidence="7">LysR family transcriptional regulator (Chromosome initiation inhibitor)</fullName>
    </submittedName>
</protein>
<dbReference type="InterPro" id="IPR036390">
    <property type="entry name" value="WH_DNA-bd_sf"/>
</dbReference>
<dbReference type="InterPro" id="IPR036388">
    <property type="entry name" value="WH-like_DNA-bd_sf"/>
</dbReference>
<dbReference type="InterPro" id="IPR017685">
    <property type="entry name" value="ArgP"/>
</dbReference>
<evidence type="ECO:0000313" key="8">
    <source>
        <dbReference type="Proteomes" id="UP000275749"/>
    </source>
</evidence>
<dbReference type="RefSeq" id="WP_123575948.1">
    <property type="nucleotide sequence ID" value="NZ_RKHG01000001.1"/>
</dbReference>
<dbReference type="AlphaFoldDB" id="A0A3N1ZX16"/>
<dbReference type="Pfam" id="PF03466">
    <property type="entry name" value="LysR_substrate"/>
    <property type="match status" value="1"/>
</dbReference>